<dbReference type="RefSeq" id="WP_234270852.1">
    <property type="nucleotide sequence ID" value="NZ_JABFTX010000003.1"/>
</dbReference>
<comment type="caution">
    <text evidence="1">The sequence shown here is derived from an EMBL/GenBank/DDBJ whole genome shotgun (WGS) entry which is preliminary data.</text>
</comment>
<protein>
    <submittedName>
        <fullName evidence="1">Phage tail assembly protein</fullName>
    </submittedName>
</protein>
<evidence type="ECO:0000313" key="2">
    <source>
        <dbReference type="Proteomes" id="UP001320168"/>
    </source>
</evidence>
<dbReference type="EMBL" id="JABFTX010000003">
    <property type="protein sequence ID" value="MCE8004221.1"/>
    <property type="molecule type" value="Genomic_DNA"/>
</dbReference>
<dbReference type="InterPro" id="IPR019289">
    <property type="entry name" value="Phage_tail_E/E"/>
</dbReference>
<evidence type="ECO:0000313" key="1">
    <source>
        <dbReference type="EMBL" id="MCE8004221.1"/>
    </source>
</evidence>
<proteinExistence type="predicted"/>
<accession>A0ABS9A6A6</accession>
<sequence>MEDNLDTLRDQIDGIELTEEERARLDDQGDALVVTLVEPMTYRHSKLDGDRTVQTLTLPKAVKGKHLKKMDQAAGEIGKGLALVAALSGLPIHAMDELDARDMDLCLVAVEPFLPKRRKTGRR</sequence>
<dbReference type="Pfam" id="PF10109">
    <property type="entry name" value="Phage_TAC_7"/>
    <property type="match status" value="1"/>
</dbReference>
<name>A0ABS9A6A6_9GAMM</name>
<reference evidence="1 2" key="1">
    <citation type="journal article" date="2021" name="Front. Microbiol.">
        <title>Aerobic Denitrification and Heterotrophic Sulfur Oxidation in the Genus Halomonas Revealed by Six Novel Species Characterizations and Genome-Based Analysis.</title>
        <authorList>
            <person name="Wang L."/>
            <person name="Shao Z."/>
        </authorList>
    </citation>
    <scope>NUCLEOTIDE SEQUENCE [LARGE SCALE GENOMIC DNA]</scope>
    <source>
        <strain evidence="1 2">MCCC 1A11081</strain>
    </source>
</reference>
<organism evidence="1 2">
    <name type="scientific">Billgrantia ethanolica</name>
    <dbReference type="NCBI Taxonomy" id="2733486"/>
    <lineage>
        <taxon>Bacteria</taxon>
        <taxon>Pseudomonadati</taxon>
        <taxon>Pseudomonadota</taxon>
        <taxon>Gammaproteobacteria</taxon>
        <taxon>Oceanospirillales</taxon>
        <taxon>Halomonadaceae</taxon>
        <taxon>Billgrantia</taxon>
    </lineage>
</organism>
<keyword evidence="2" id="KW-1185">Reference proteome</keyword>
<gene>
    <name evidence="1" type="ORF">HOP53_15385</name>
</gene>
<dbReference type="Proteomes" id="UP001320168">
    <property type="component" value="Unassembled WGS sequence"/>
</dbReference>